<evidence type="ECO:0000313" key="1">
    <source>
        <dbReference type="EMBL" id="KAA1102703.1"/>
    </source>
</evidence>
<proteinExistence type="predicted"/>
<dbReference type="AlphaFoldDB" id="A0A5B0PPU6"/>
<organism evidence="1 2">
    <name type="scientific">Puccinia graminis f. sp. tritici</name>
    <dbReference type="NCBI Taxonomy" id="56615"/>
    <lineage>
        <taxon>Eukaryota</taxon>
        <taxon>Fungi</taxon>
        <taxon>Dikarya</taxon>
        <taxon>Basidiomycota</taxon>
        <taxon>Pucciniomycotina</taxon>
        <taxon>Pucciniomycetes</taxon>
        <taxon>Pucciniales</taxon>
        <taxon>Pucciniaceae</taxon>
        <taxon>Puccinia</taxon>
    </lineage>
</organism>
<reference evidence="1 2" key="1">
    <citation type="submission" date="2019-05" db="EMBL/GenBank/DDBJ databases">
        <title>Emergence of the Ug99 lineage of the wheat stem rust pathogen through somatic hybridization.</title>
        <authorList>
            <person name="Li F."/>
            <person name="Upadhyaya N.M."/>
            <person name="Sperschneider J."/>
            <person name="Matny O."/>
            <person name="Nguyen-Phuc H."/>
            <person name="Mago R."/>
            <person name="Raley C."/>
            <person name="Miller M.E."/>
            <person name="Silverstein K.A.T."/>
            <person name="Henningsen E."/>
            <person name="Hirsch C.D."/>
            <person name="Visser B."/>
            <person name="Pretorius Z.A."/>
            <person name="Steffenson B.J."/>
            <person name="Schwessinger B."/>
            <person name="Dodds P.N."/>
            <person name="Figueroa M."/>
        </authorList>
    </citation>
    <scope>NUCLEOTIDE SEQUENCE [LARGE SCALE GENOMIC DNA]</scope>
    <source>
        <strain evidence="1 2">Ug99</strain>
    </source>
</reference>
<comment type="caution">
    <text evidence="1">The sequence shown here is derived from an EMBL/GenBank/DDBJ whole genome shotgun (WGS) entry which is preliminary data.</text>
</comment>
<protein>
    <submittedName>
        <fullName evidence="1">Uncharacterized protein</fullName>
    </submittedName>
</protein>
<name>A0A5B0PPU6_PUCGR</name>
<dbReference type="Proteomes" id="UP000325313">
    <property type="component" value="Unassembled WGS sequence"/>
</dbReference>
<dbReference type="EMBL" id="VDEP01000337">
    <property type="protein sequence ID" value="KAA1102703.1"/>
    <property type="molecule type" value="Genomic_DNA"/>
</dbReference>
<sequence>MCCLDEVSNQPHCNEDKAKATLQLLPSNINKDDHSIARTNHHDPNFIGPFLYLLITKLP</sequence>
<evidence type="ECO:0000313" key="2">
    <source>
        <dbReference type="Proteomes" id="UP000325313"/>
    </source>
</evidence>
<gene>
    <name evidence="1" type="ORF">PGTUg99_033057</name>
</gene>
<accession>A0A5B0PPU6</accession>